<feature type="compositionally biased region" description="Low complexity" evidence="1">
    <location>
        <begin position="280"/>
        <end position="289"/>
    </location>
</feature>
<sequence>MSLRSKYASPYSIASASKQPGDRSKLSLPTPKSGDRNQNQNVLALGVDNGKNGEGDGDGDDMMMIEDEEVYEYMSNAAVSGSLPDNDRMVIEESPEFETIDGNITFLVVDTNFVLSHLDIVEDLKQLAVQFQLKIVIPYYVLVELDGLKERRRTVSGKDDVSALAVRANDWIHAALATSSPVVRAQSLSQRIDKDKVKDDAILDCCLYFREKYASLVVLLTNDKNLNNKALANELPTVKYEYKLSAGSIAETCLRENIHKFGVREKVEVARAQGYRIPSQQQQQQQQHQRNYSDNPAGTKPTKEWLEQALQVEENLTPREILSRLYLEIHNGLQPALHKCMQDEYKEELELVRDYDRDSFASLQACSLLIIRFWPQVFSQYFRTMRSKFVPFEERGERRNVKRKPVYTDLPTESNAQQFVNFWGATLSVIYRGVMDEGEQEALEAMIQRWNKMVAMI</sequence>
<dbReference type="InterPro" id="IPR029060">
    <property type="entry name" value="PIN-like_dom_sf"/>
</dbReference>
<protein>
    <recommendedName>
        <fullName evidence="2">PIN domain-containing protein</fullName>
    </recommendedName>
</protein>
<dbReference type="Gene3D" id="3.40.50.1010">
    <property type="entry name" value="5'-nuclease"/>
    <property type="match status" value="1"/>
</dbReference>
<proteinExistence type="predicted"/>
<evidence type="ECO:0000256" key="1">
    <source>
        <dbReference type="SAM" id="MobiDB-lite"/>
    </source>
</evidence>
<gene>
    <name evidence="3" type="ORF">LODBEIA_P58230</name>
</gene>
<name>A0ABP0ZUM1_9ASCO</name>
<keyword evidence="4" id="KW-1185">Reference proteome</keyword>
<dbReference type="InterPro" id="IPR049014">
    <property type="entry name" value="SWT1_C"/>
</dbReference>
<organism evidence="3 4">
    <name type="scientific">Lodderomyces beijingensis</name>
    <dbReference type="NCBI Taxonomy" id="1775926"/>
    <lineage>
        <taxon>Eukaryota</taxon>
        <taxon>Fungi</taxon>
        <taxon>Dikarya</taxon>
        <taxon>Ascomycota</taxon>
        <taxon>Saccharomycotina</taxon>
        <taxon>Pichiomycetes</taxon>
        <taxon>Debaryomycetaceae</taxon>
        <taxon>Candida/Lodderomyces clade</taxon>
        <taxon>Lodderomyces</taxon>
    </lineage>
</organism>
<dbReference type="Pfam" id="PF13638">
    <property type="entry name" value="PIN_4"/>
    <property type="match status" value="1"/>
</dbReference>
<feature type="domain" description="PIN" evidence="2">
    <location>
        <begin position="105"/>
        <end position="228"/>
    </location>
</feature>
<dbReference type="InterPro" id="IPR002716">
    <property type="entry name" value="PIN_dom"/>
</dbReference>
<dbReference type="PANTHER" id="PTHR16161">
    <property type="entry name" value="TRANSCRIPTIONAL PROTEIN SWT1"/>
    <property type="match status" value="1"/>
</dbReference>
<dbReference type="Pfam" id="PF21693">
    <property type="entry name" value="SWT1_3rd"/>
    <property type="match status" value="1"/>
</dbReference>
<reference evidence="3 4" key="1">
    <citation type="submission" date="2024-03" db="EMBL/GenBank/DDBJ databases">
        <authorList>
            <person name="Brejova B."/>
        </authorList>
    </citation>
    <scope>NUCLEOTIDE SEQUENCE [LARGE SCALE GENOMIC DNA]</scope>
    <source>
        <strain evidence="3 4">CBS 14171</strain>
    </source>
</reference>
<dbReference type="CDD" id="cd18727">
    <property type="entry name" value="PIN_Swt1-like"/>
    <property type="match status" value="1"/>
</dbReference>
<evidence type="ECO:0000313" key="3">
    <source>
        <dbReference type="EMBL" id="CAK9442036.1"/>
    </source>
</evidence>
<dbReference type="RefSeq" id="XP_066832761.1">
    <property type="nucleotide sequence ID" value="XM_066976198.1"/>
</dbReference>
<dbReference type="GeneID" id="92211019"/>
<dbReference type="SMART" id="SM00670">
    <property type="entry name" value="PINc"/>
    <property type="match status" value="1"/>
</dbReference>
<dbReference type="InterPro" id="IPR052626">
    <property type="entry name" value="SWT1_Regulator"/>
</dbReference>
<feature type="region of interest" description="Disordered" evidence="1">
    <location>
        <begin position="275"/>
        <end position="300"/>
    </location>
</feature>
<evidence type="ECO:0000313" key="4">
    <source>
        <dbReference type="Proteomes" id="UP001497383"/>
    </source>
</evidence>
<accession>A0ABP0ZUM1</accession>
<feature type="region of interest" description="Disordered" evidence="1">
    <location>
        <begin position="1"/>
        <end position="61"/>
    </location>
</feature>
<evidence type="ECO:0000259" key="2">
    <source>
        <dbReference type="SMART" id="SM00670"/>
    </source>
</evidence>
<dbReference type="SUPFAM" id="SSF88723">
    <property type="entry name" value="PIN domain-like"/>
    <property type="match status" value="1"/>
</dbReference>
<dbReference type="EMBL" id="OZ022412">
    <property type="protein sequence ID" value="CAK9442036.1"/>
    <property type="molecule type" value="Genomic_DNA"/>
</dbReference>
<dbReference type="Proteomes" id="UP001497383">
    <property type="component" value="Chromosome 8"/>
</dbReference>
<dbReference type="PANTHER" id="PTHR16161:SF0">
    <property type="entry name" value="TRANSCRIPTIONAL PROTEIN SWT1"/>
    <property type="match status" value="1"/>
</dbReference>